<evidence type="ECO:0000313" key="1">
    <source>
        <dbReference type="EMBL" id="EPF15018.1"/>
    </source>
</evidence>
<comment type="caution">
    <text evidence="1">The sequence shown here is derived from an EMBL/GenBank/DDBJ whole genome shotgun (WGS) entry which is preliminary data.</text>
</comment>
<gene>
    <name evidence="1" type="ORF">HMPREF0201_03686</name>
</gene>
<dbReference type="HOGENOM" id="CLU_3181645_0_0_6"/>
<dbReference type="Proteomes" id="UP000014585">
    <property type="component" value="Unassembled WGS sequence"/>
</dbReference>
<reference evidence="1 2" key="1">
    <citation type="submission" date="2013-04" db="EMBL/GenBank/DDBJ databases">
        <authorList>
            <person name="Weinstock G."/>
            <person name="Sodergren E."/>
            <person name="Lobos E.A."/>
            <person name="Fulton L."/>
            <person name="Fulton R."/>
            <person name="Courtney L."/>
            <person name="Fronick C."/>
            <person name="O'Laughlin M."/>
            <person name="Godfrey J."/>
            <person name="Wilson R.M."/>
            <person name="Miner T."/>
            <person name="Farmer C."/>
            <person name="Delehaunty K."/>
            <person name="Cordes M."/>
            <person name="Minx P."/>
            <person name="Tomlinson C."/>
            <person name="Chen J."/>
            <person name="Wollam A."/>
            <person name="Pepin K.H."/>
            <person name="Palsikar V.B."/>
            <person name="Zhang X."/>
            <person name="Suruliraj S."/>
            <person name="Perna N.T."/>
            <person name="Plunkett G."/>
            <person name="Warren W."/>
            <person name="Mitreva M."/>
            <person name="Mardis E.R."/>
            <person name="Wilson R.K."/>
        </authorList>
    </citation>
    <scope>NUCLEOTIDE SEQUENCE [LARGE SCALE GENOMIC DNA]</scope>
    <source>
        <strain evidence="1 2">DSM 4568</strain>
    </source>
</reference>
<dbReference type="AlphaFoldDB" id="S3IMG6"/>
<proteinExistence type="predicted"/>
<dbReference type="EMBL" id="ATDT01000032">
    <property type="protein sequence ID" value="EPF15018.1"/>
    <property type="molecule type" value="Genomic_DNA"/>
</dbReference>
<protein>
    <submittedName>
        <fullName evidence="1">Uncharacterized protein</fullName>
    </submittedName>
</protein>
<name>S3IMG6_9ENTR</name>
<evidence type="ECO:0000313" key="2">
    <source>
        <dbReference type="Proteomes" id="UP000014585"/>
    </source>
</evidence>
<organism evidence="1 2">
    <name type="scientific">Cedecea davisae DSM 4568</name>
    <dbReference type="NCBI Taxonomy" id="566551"/>
    <lineage>
        <taxon>Bacteria</taxon>
        <taxon>Pseudomonadati</taxon>
        <taxon>Pseudomonadota</taxon>
        <taxon>Gammaproteobacteria</taxon>
        <taxon>Enterobacterales</taxon>
        <taxon>Enterobacteriaceae</taxon>
        <taxon>Cedecea</taxon>
    </lineage>
</organism>
<accession>S3IMG6</accession>
<sequence length="46" mass="5559">MIFHRKIKQEPQNQEMPARNCVSSHFIDKISINKNFELIDRFNVEI</sequence>
<dbReference type="STRING" id="566551.HMPREF0201_03686"/>